<dbReference type="InterPro" id="IPR050341">
    <property type="entry name" value="PP1_catalytic_subunit"/>
</dbReference>
<dbReference type="SUPFAM" id="SSF56300">
    <property type="entry name" value="Metallo-dependent phosphatases"/>
    <property type="match status" value="1"/>
</dbReference>
<keyword evidence="4" id="KW-0378">Hydrolase</keyword>
<dbReference type="GO" id="GO:0046872">
    <property type="term" value="F:metal ion binding"/>
    <property type="evidence" value="ECO:0007669"/>
    <property type="project" value="UniProtKB-KW"/>
</dbReference>
<dbReference type="GO" id="GO:0005737">
    <property type="term" value="C:cytoplasm"/>
    <property type="evidence" value="ECO:0007669"/>
    <property type="project" value="TreeGrafter"/>
</dbReference>
<evidence type="ECO:0000259" key="9">
    <source>
        <dbReference type="Pfam" id="PF00149"/>
    </source>
</evidence>
<comment type="caution">
    <text evidence="10">The sequence shown here is derived from an EMBL/GenBank/DDBJ whole genome shotgun (WGS) entry which is preliminary data.</text>
</comment>
<gene>
    <name evidence="10" type="ORF">DEA37_0011987</name>
</gene>
<keyword evidence="11" id="KW-1185">Reference proteome</keyword>
<dbReference type="PANTHER" id="PTHR11668:SF300">
    <property type="entry name" value="SERINE_THREONINE-PROTEIN PHOSPHATASE"/>
    <property type="match status" value="1"/>
</dbReference>
<dbReference type="GO" id="GO:0004722">
    <property type="term" value="F:protein serine/threonine phosphatase activity"/>
    <property type="evidence" value="ECO:0007669"/>
    <property type="project" value="UniProtKB-EC"/>
</dbReference>
<evidence type="ECO:0000313" key="10">
    <source>
        <dbReference type="EMBL" id="KAA3680801.1"/>
    </source>
</evidence>
<comment type="catalytic activity">
    <reaction evidence="8">
        <text>O-phospho-L-threonyl-[protein] + H2O = L-threonyl-[protein] + phosphate</text>
        <dbReference type="Rhea" id="RHEA:47004"/>
        <dbReference type="Rhea" id="RHEA-COMP:11060"/>
        <dbReference type="Rhea" id="RHEA-COMP:11605"/>
        <dbReference type="ChEBI" id="CHEBI:15377"/>
        <dbReference type="ChEBI" id="CHEBI:30013"/>
        <dbReference type="ChEBI" id="CHEBI:43474"/>
        <dbReference type="ChEBI" id="CHEBI:61977"/>
        <dbReference type="EC" id="3.1.3.16"/>
    </reaction>
</comment>
<dbReference type="InterPro" id="IPR006186">
    <property type="entry name" value="Ser/Thr-sp_prot-phosphatase"/>
</dbReference>
<dbReference type="Proteomes" id="UP000324629">
    <property type="component" value="Unassembled WGS sequence"/>
</dbReference>
<evidence type="ECO:0000256" key="3">
    <source>
        <dbReference type="ARBA" id="ARBA00022723"/>
    </source>
</evidence>
<evidence type="ECO:0000256" key="8">
    <source>
        <dbReference type="ARBA" id="ARBA00048336"/>
    </source>
</evidence>
<dbReference type="AlphaFoldDB" id="A0A5J4NZB3"/>
<feature type="domain" description="Calcineurin-like phosphoesterase" evidence="9">
    <location>
        <begin position="11"/>
        <end position="75"/>
    </location>
</feature>
<dbReference type="InterPro" id="IPR004843">
    <property type="entry name" value="Calcineurin-like_PHP"/>
</dbReference>
<comment type="cofactor">
    <cofactor evidence="1">
        <name>Mn(2+)</name>
        <dbReference type="ChEBI" id="CHEBI:29035"/>
    </cofactor>
</comment>
<sequence>MNFVGFTSGNTDAALINSSIFCVHGGLSPDLKKLDQNAGWHSNDRGVSYTFGAEEVYSFMEKCELSLIVRAHQVVEDGYEFFANKKAGRDSLNKRANDISSVVQPNIRNLFTPR</sequence>
<keyword evidence="3" id="KW-0479">Metal-binding</keyword>
<comment type="catalytic activity">
    <reaction evidence="7">
        <text>O-phospho-L-seryl-[protein] + H2O = L-seryl-[protein] + phosphate</text>
        <dbReference type="Rhea" id="RHEA:20629"/>
        <dbReference type="Rhea" id="RHEA-COMP:9863"/>
        <dbReference type="Rhea" id="RHEA-COMP:11604"/>
        <dbReference type="ChEBI" id="CHEBI:15377"/>
        <dbReference type="ChEBI" id="CHEBI:29999"/>
        <dbReference type="ChEBI" id="CHEBI:43474"/>
        <dbReference type="ChEBI" id="CHEBI:83421"/>
        <dbReference type="EC" id="3.1.3.16"/>
    </reaction>
</comment>
<dbReference type="EC" id="3.1.3.16" evidence="2"/>
<protein>
    <recommendedName>
        <fullName evidence="2">protein-serine/threonine phosphatase</fullName>
        <ecNumber evidence="2">3.1.3.16</ecNumber>
    </recommendedName>
</protein>
<evidence type="ECO:0000313" key="11">
    <source>
        <dbReference type="Proteomes" id="UP000324629"/>
    </source>
</evidence>
<dbReference type="PANTHER" id="PTHR11668">
    <property type="entry name" value="SERINE/THREONINE PROTEIN PHOSPHATASE"/>
    <property type="match status" value="1"/>
</dbReference>
<evidence type="ECO:0000256" key="4">
    <source>
        <dbReference type="ARBA" id="ARBA00022801"/>
    </source>
</evidence>
<evidence type="ECO:0000256" key="7">
    <source>
        <dbReference type="ARBA" id="ARBA00047761"/>
    </source>
</evidence>
<name>A0A5J4NZB3_9TREM</name>
<proteinExistence type="predicted"/>
<keyword evidence="6" id="KW-0464">Manganese</keyword>
<dbReference type="PRINTS" id="PR00114">
    <property type="entry name" value="STPHPHTASE"/>
</dbReference>
<evidence type="ECO:0000256" key="1">
    <source>
        <dbReference type="ARBA" id="ARBA00001936"/>
    </source>
</evidence>
<evidence type="ECO:0000256" key="2">
    <source>
        <dbReference type="ARBA" id="ARBA00013081"/>
    </source>
</evidence>
<dbReference type="InterPro" id="IPR029052">
    <property type="entry name" value="Metallo-depent_PP-like"/>
</dbReference>
<reference evidence="10 11" key="1">
    <citation type="journal article" date="2019" name="Gigascience">
        <title>Whole-genome sequence of the oriental lung fluke Paragonimus westermani.</title>
        <authorList>
            <person name="Oey H."/>
            <person name="Zakrzewski M."/>
            <person name="Narain K."/>
            <person name="Devi K.R."/>
            <person name="Agatsuma T."/>
            <person name="Nawaratna S."/>
            <person name="Gobert G.N."/>
            <person name="Jones M.K."/>
            <person name="Ragan M.A."/>
            <person name="McManus D.P."/>
            <person name="Krause L."/>
        </authorList>
    </citation>
    <scope>NUCLEOTIDE SEQUENCE [LARGE SCALE GENOMIC DNA]</scope>
    <source>
        <strain evidence="10 11">IND2009</strain>
    </source>
</reference>
<organism evidence="10 11">
    <name type="scientific">Paragonimus westermani</name>
    <dbReference type="NCBI Taxonomy" id="34504"/>
    <lineage>
        <taxon>Eukaryota</taxon>
        <taxon>Metazoa</taxon>
        <taxon>Spiralia</taxon>
        <taxon>Lophotrochozoa</taxon>
        <taxon>Platyhelminthes</taxon>
        <taxon>Trematoda</taxon>
        <taxon>Digenea</taxon>
        <taxon>Plagiorchiida</taxon>
        <taxon>Troglotremata</taxon>
        <taxon>Troglotrematidae</taxon>
        <taxon>Paragonimus</taxon>
    </lineage>
</organism>
<dbReference type="EMBL" id="QNGE01000348">
    <property type="protein sequence ID" value="KAA3680801.1"/>
    <property type="molecule type" value="Genomic_DNA"/>
</dbReference>
<dbReference type="Pfam" id="PF00149">
    <property type="entry name" value="Metallophos"/>
    <property type="match status" value="1"/>
</dbReference>
<dbReference type="GO" id="GO:0005634">
    <property type="term" value="C:nucleus"/>
    <property type="evidence" value="ECO:0007669"/>
    <property type="project" value="TreeGrafter"/>
</dbReference>
<keyword evidence="5" id="KW-0904">Protein phosphatase</keyword>
<evidence type="ECO:0000256" key="6">
    <source>
        <dbReference type="ARBA" id="ARBA00023211"/>
    </source>
</evidence>
<dbReference type="Gene3D" id="3.60.21.10">
    <property type="match status" value="1"/>
</dbReference>
<accession>A0A5J4NZB3</accession>
<evidence type="ECO:0000256" key="5">
    <source>
        <dbReference type="ARBA" id="ARBA00022912"/>
    </source>
</evidence>